<evidence type="ECO:0000313" key="10">
    <source>
        <dbReference type="EMBL" id="CAL4759745.1"/>
    </source>
</evidence>
<dbReference type="PANTHER" id="PTHR10037:SF62">
    <property type="entry name" value="SODIUM CHANNEL PROTEIN 60E"/>
    <property type="match status" value="1"/>
</dbReference>
<feature type="domain" description="EF-hand" evidence="8">
    <location>
        <begin position="609"/>
        <end position="644"/>
    </location>
</feature>
<dbReference type="AlphaFoldDB" id="A0A9P1BFA2"/>
<feature type="transmembrane region" description="Helical" evidence="7">
    <location>
        <begin position="56"/>
        <end position="89"/>
    </location>
</feature>
<dbReference type="Gene3D" id="1.10.238.10">
    <property type="entry name" value="EF-hand"/>
    <property type="match status" value="1"/>
</dbReference>
<dbReference type="GO" id="GO:0005509">
    <property type="term" value="F:calcium ion binding"/>
    <property type="evidence" value="ECO:0007669"/>
    <property type="project" value="InterPro"/>
</dbReference>
<name>A0A9P1BFA2_9DINO</name>
<feature type="region of interest" description="Disordered" evidence="6">
    <location>
        <begin position="215"/>
        <end position="246"/>
    </location>
</feature>
<feature type="transmembrane region" description="Helical" evidence="7">
    <location>
        <begin position="478"/>
        <end position="496"/>
    </location>
</feature>
<dbReference type="SUPFAM" id="SSF81324">
    <property type="entry name" value="Voltage-gated potassium channels"/>
    <property type="match status" value="1"/>
</dbReference>
<feature type="transmembrane region" description="Helical" evidence="7">
    <location>
        <begin position="440"/>
        <end position="466"/>
    </location>
</feature>
<dbReference type="OrthoDB" id="416585at2759"/>
<dbReference type="GO" id="GO:0005248">
    <property type="term" value="F:voltage-gated sodium channel activity"/>
    <property type="evidence" value="ECO:0007669"/>
    <property type="project" value="TreeGrafter"/>
</dbReference>
<feature type="transmembrane region" description="Helical" evidence="7">
    <location>
        <begin position="133"/>
        <end position="151"/>
    </location>
</feature>
<dbReference type="InterPro" id="IPR005821">
    <property type="entry name" value="Ion_trans_dom"/>
</dbReference>
<reference evidence="10 11" key="2">
    <citation type="submission" date="2024-05" db="EMBL/GenBank/DDBJ databases">
        <authorList>
            <person name="Chen Y."/>
            <person name="Shah S."/>
            <person name="Dougan E. K."/>
            <person name="Thang M."/>
            <person name="Chan C."/>
        </authorList>
    </citation>
    <scope>NUCLEOTIDE SEQUENCE [LARGE SCALE GENOMIC DNA]</scope>
</reference>
<keyword evidence="4 7" id="KW-1133">Transmembrane helix</keyword>
<dbReference type="InterPro" id="IPR004895">
    <property type="entry name" value="Prenylated_rab_accept_PRA1"/>
</dbReference>
<evidence type="ECO:0000256" key="7">
    <source>
        <dbReference type="SAM" id="Phobius"/>
    </source>
</evidence>
<feature type="transmembrane region" description="Helical" evidence="7">
    <location>
        <begin position="516"/>
        <end position="541"/>
    </location>
</feature>
<dbReference type="PROSITE" id="PS00018">
    <property type="entry name" value="EF_HAND_1"/>
    <property type="match status" value="1"/>
</dbReference>
<feature type="transmembrane region" description="Helical" evidence="7">
    <location>
        <begin position="110"/>
        <end position="127"/>
    </location>
</feature>
<comment type="subcellular location">
    <subcellularLocation>
        <location evidence="1">Membrane</location>
        <topology evidence="1">Multi-pass membrane protein</topology>
    </subcellularLocation>
</comment>
<dbReference type="SUPFAM" id="SSF47473">
    <property type="entry name" value="EF-hand"/>
    <property type="match status" value="1"/>
</dbReference>
<accession>A0A9P1BFA2</accession>
<proteinExistence type="predicted"/>
<sequence length="698" mass="78571">MSSAVFLKKVESFLKRIRKWDTEFFCVGKAASEVFNVPKPEEVLPRITANLDYFCVNYAVCLAIFALTAIVVQPQLLVLVCVFSGLWYGLLTRPNHWRLQVAQALVTKRHLIYGLGGLTALVVLIFYRIMISAIIGASLSFVLLHAGLHTVPANAKGKVEEDPQEQEHRKELLDRLDAWLRNFDMNGPRRLYPPPQKAGTTDSFKNTWESPDLSHLLSSSTPGGAVESEGTSVPQATAEPQEELSQYQLAQQAHSRVVADFQVQMQSVSEMVETVASTNFQRFRRKTSSIVESSSFGAFFASMVISNSILIGVSLEAQAVQGDNFAGQDLLLGFNIFYAAVFSIEAGMRLLSQGPLAYVWQHSDWAWNWLDMFVVISSWMELIVDMFSNSRTVGGTNTNLRVFRLLRVGRLVRVVRVVRVVKFFRSLRTLVQSLVGTLKALVWSMVLLAMIIYIFAILFTDTVLGYLNEKPAAFDERLDLFFGSLTSSVATLFRAISNGMNWGDGADALASIDGGMFWVMILYFYIAFCSFAVLNVMTGVFCNSAIKAAERDHEMQVWALMQTRRELREQVEFLFHKIDRHGRGKITIQDFENNFDDEAVVAFFASIEISAMDAWTLFLTLDVDGDHTVGVDEFVERCLQLHGPARSTDLFALRQQTEKIITQTHQLMDGQKHIDRQVVQLSHALVAMQQAAQEPRWI</sequence>
<dbReference type="Gene3D" id="1.10.287.70">
    <property type="match status" value="1"/>
</dbReference>
<dbReference type="InterPro" id="IPR002048">
    <property type="entry name" value="EF_hand_dom"/>
</dbReference>
<feature type="transmembrane region" description="Helical" evidence="7">
    <location>
        <begin position="365"/>
        <end position="384"/>
    </location>
</feature>
<organism evidence="9">
    <name type="scientific">Cladocopium goreaui</name>
    <dbReference type="NCBI Taxonomy" id="2562237"/>
    <lineage>
        <taxon>Eukaryota</taxon>
        <taxon>Sar</taxon>
        <taxon>Alveolata</taxon>
        <taxon>Dinophyceae</taxon>
        <taxon>Suessiales</taxon>
        <taxon>Symbiodiniaceae</taxon>
        <taxon>Cladocopium</taxon>
    </lineage>
</organism>
<gene>
    <name evidence="9" type="ORF">C1SCF055_LOCUS1019</name>
</gene>
<dbReference type="Proteomes" id="UP001152797">
    <property type="component" value="Unassembled WGS sequence"/>
</dbReference>
<dbReference type="InterPro" id="IPR018247">
    <property type="entry name" value="EF_Hand_1_Ca_BS"/>
</dbReference>
<evidence type="ECO:0000256" key="1">
    <source>
        <dbReference type="ARBA" id="ARBA00004141"/>
    </source>
</evidence>
<dbReference type="Gene3D" id="1.20.120.350">
    <property type="entry name" value="Voltage-gated potassium channels. Chain C"/>
    <property type="match status" value="1"/>
</dbReference>
<protein>
    <recommendedName>
        <fullName evidence="8">EF-hand domain-containing protein</fullName>
    </recommendedName>
</protein>
<keyword evidence="11" id="KW-1185">Reference proteome</keyword>
<evidence type="ECO:0000256" key="5">
    <source>
        <dbReference type="ARBA" id="ARBA00023136"/>
    </source>
</evidence>
<dbReference type="EMBL" id="CAMXCT030000011">
    <property type="protein sequence ID" value="CAL4759745.1"/>
    <property type="molecule type" value="Genomic_DNA"/>
</dbReference>
<evidence type="ECO:0000256" key="6">
    <source>
        <dbReference type="SAM" id="MobiDB-lite"/>
    </source>
</evidence>
<comment type="caution">
    <text evidence="9">The sequence shown here is derived from an EMBL/GenBank/DDBJ whole genome shotgun (WGS) entry which is preliminary data.</text>
</comment>
<dbReference type="PANTHER" id="PTHR10037">
    <property type="entry name" value="VOLTAGE-GATED CATION CHANNEL CALCIUM AND SODIUM"/>
    <property type="match status" value="1"/>
</dbReference>
<evidence type="ECO:0000313" key="9">
    <source>
        <dbReference type="EMBL" id="CAI3972433.1"/>
    </source>
</evidence>
<evidence type="ECO:0000259" key="8">
    <source>
        <dbReference type="PROSITE" id="PS50222"/>
    </source>
</evidence>
<keyword evidence="5 7" id="KW-0472">Membrane</keyword>
<dbReference type="PROSITE" id="PS50222">
    <property type="entry name" value="EF_HAND_2"/>
    <property type="match status" value="1"/>
</dbReference>
<dbReference type="Pfam" id="PF00520">
    <property type="entry name" value="Ion_trans"/>
    <property type="match status" value="1"/>
</dbReference>
<evidence type="ECO:0000256" key="3">
    <source>
        <dbReference type="ARBA" id="ARBA00022837"/>
    </source>
</evidence>
<feature type="transmembrane region" description="Helical" evidence="7">
    <location>
        <begin position="290"/>
        <end position="313"/>
    </location>
</feature>
<evidence type="ECO:0000313" key="11">
    <source>
        <dbReference type="Proteomes" id="UP001152797"/>
    </source>
</evidence>
<dbReference type="InterPro" id="IPR043203">
    <property type="entry name" value="VGCC_Ca_Na"/>
</dbReference>
<keyword evidence="3" id="KW-0106">Calcium</keyword>
<reference evidence="9" key="1">
    <citation type="submission" date="2022-10" db="EMBL/GenBank/DDBJ databases">
        <authorList>
            <person name="Chen Y."/>
            <person name="Dougan E. K."/>
            <person name="Chan C."/>
            <person name="Rhodes N."/>
            <person name="Thang M."/>
        </authorList>
    </citation>
    <scope>NUCLEOTIDE SEQUENCE</scope>
</reference>
<dbReference type="GO" id="GO:0001518">
    <property type="term" value="C:voltage-gated sodium channel complex"/>
    <property type="evidence" value="ECO:0007669"/>
    <property type="project" value="TreeGrafter"/>
</dbReference>
<dbReference type="EMBL" id="CAMXCT010000011">
    <property type="protein sequence ID" value="CAI3972433.1"/>
    <property type="molecule type" value="Genomic_DNA"/>
</dbReference>
<keyword evidence="2 7" id="KW-0812">Transmembrane</keyword>
<dbReference type="Pfam" id="PF03208">
    <property type="entry name" value="PRA1"/>
    <property type="match status" value="1"/>
</dbReference>
<dbReference type="InterPro" id="IPR027359">
    <property type="entry name" value="Volt_channel_dom_sf"/>
</dbReference>
<evidence type="ECO:0000256" key="2">
    <source>
        <dbReference type="ARBA" id="ARBA00022692"/>
    </source>
</evidence>
<dbReference type="EMBL" id="CAMXCT020000011">
    <property type="protein sequence ID" value="CAL1125808.1"/>
    <property type="molecule type" value="Genomic_DNA"/>
</dbReference>
<dbReference type="InterPro" id="IPR011992">
    <property type="entry name" value="EF-hand-dom_pair"/>
</dbReference>
<evidence type="ECO:0000256" key="4">
    <source>
        <dbReference type="ARBA" id="ARBA00022989"/>
    </source>
</evidence>
<feature type="transmembrane region" description="Helical" evidence="7">
    <location>
        <begin position="325"/>
        <end position="344"/>
    </location>
</feature>